<feature type="transmembrane region" description="Helical" evidence="1">
    <location>
        <begin position="139"/>
        <end position="158"/>
    </location>
</feature>
<keyword evidence="1" id="KW-0812">Transmembrane</keyword>
<evidence type="ECO:0000259" key="2">
    <source>
        <dbReference type="Pfam" id="PF00892"/>
    </source>
</evidence>
<dbReference type="Proteomes" id="UP000186228">
    <property type="component" value="Unassembled WGS sequence"/>
</dbReference>
<reference evidence="4" key="1">
    <citation type="submission" date="2016-08" db="EMBL/GenBank/DDBJ databases">
        <authorList>
            <person name="Varghese N."/>
            <person name="Submissions Spin"/>
        </authorList>
    </citation>
    <scope>NUCLEOTIDE SEQUENCE [LARGE SCALE GENOMIC DNA]</scope>
    <source>
        <strain evidence="4">CCBAU 57015</strain>
    </source>
</reference>
<feature type="transmembrane region" description="Helical" evidence="1">
    <location>
        <begin position="276"/>
        <end position="295"/>
    </location>
</feature>
<keyword evidence="4" id="KW-1185">Reference proteome</keyword>
<feature type="transmembrane region" description="Helical" evidence="1">
    <location>
        <begin position="20"/>
        <end position="44"/>
    </location>
</feature>
<dbReference type="InterPro" id="IPR000620">
    <property type="entry name" value="EamA_dom"/>
</dbReference>
<sequence>MLCRYRAGDFIVTLAEQQQYRLGVIYVALSALAWSTSGLFVRAIHADLMTILFCRGIVSGLGVFALFFYIERRNAFRILRSMRGPSLAATIFSTASMISGIGSIYYTSVADAMVIYATVPFVTAGVAFLFIGERPNVRTLVASGIAFVGVLVMLSGHGSDGGSWLGKGLAAIMTLTVAALAVVMRQHRNVPMLPAMALSAWLCSFVTFWFASPLSISGQDLGLIIAFGIIQNAMGLSLYTFGSRLVPASDAALLTALEVPLTPLWVWMVFAERPSTATLIGGPIVLAALFGHILLEVRRNRAVTSIRAH</sequence>
<organism evidence="3 4">
    <name type="scientific">Rhizobium hainanense</name>
    <dbReference type="NCBI Taxonomy" id="52131"/>
    <lineage>
        <taxon>Bacteria</taxon>
        <taxon>Pseudomonadati</taxon>
        <taxon>Pseudomonadota</taxon>
        <taxon>Alphaproteobacteria</taxon>
        <taxon>Hyphomicrobiales</taxon>
        <taxon>Rhizobiaceae</taxon>
        <taxon>Rhizobium/Agrobacterium group</taxon>
        <taxon>Rhizobium</taxon>
    </lineage>
</organism>
<dbReference type="STRING" id="52131.GA0061100_101860"/>
<feature type="transmembrane region" description="Helical" evidence="1">
    <location>
        <begin position="82"/>
        <end position="106"/>
    </location>
</feature>
<keyword evidence="1" id="KW-0472">Membrane</keyword>
<accession>A0A1C3U6X7</accession>
<name>A0A1C3U6X7_9HYPH</name>
<dbReference type="EMBL" id="FMAC01000001">
    <property type="protein sequence ID" value="SCB11236.1"/>
    <property type="molecule type" value="Genomic_DNA"/>
</dbReference>
<proteinExistence type="predicted"/>
<evidence type="ECO:0000313" key="3">
    <source>
        <dbReference type="EMBL" id="SCB11236.1"/>
    </source>
</evidence>
<protein>
    <submittedName>
        <fullName evidence="3">EamA domain-containing membrane protein RarD</fullName>
    </submittedName>
</protein>
<feature type="transmembrane region" description="Helical" evidence="1">
    <location>
        <begin position="251"/>
        <end position="270"/>
    </location>
</feature>
<dbReference type="AlphaFoldDB" id="A0A1C3U6X7"/>
<dbReference type="SUPFAM" id="SSF103481">
    <property type="entry name" value="Multidrug resistance efflux transporter EmrE"/>
    <property type="match status" value="2"/>
</dbReference>
<dbReference type="PANTHER" id="PTHR22911:SF135">
    <property type="entry name" value="BLR4310 PROTEIN"/>
    <property type="match status" value="1"/>
</dbReference>
<gene>
    <name evidence="3" type="ORF">GA0061100_101860</name>
</gene>
<feature type="domain" description="EamA" evidence="2">
    <location>
        <begin position="22"/>
        <end position="154"/>
    </location>
</feature>
<feature type="transmembrane region" description="Helical" evidence="1">
    <location>
        <begin position="164"/>
        <end position="183"/>
    </location>
</feature>
<keyword evidence="1" id="KW-1133">Transmembrane helix</keyword>
<feature type="transmembrane region" description="Helical" evidence="1">
    <location>
        <begin position="112"/>
        <end position="132"/>
    </location>
</feature>
<feature type="transmembrane region" description="Helical" evidence="1">
    <location>
        <begin position="50"/>
        <end position="70"/>
    </location>
</feature>
<feature type="transmembrane region" description="Helical" evidence="1">
    <location>
        <begin position="221"/>
        <end position="239"/>
    </location>
</feature>
<feature type="domain" description="EamA" evidence="2">
    <location>
        <begin position="168"/>
        <end position="290"/>
    </location>
</feature>
<evidence type="ECO:0000256" key="1">
    <source>
        <dbReference type="SAM" id="Phobius"/>
    </source>
</evidence>
<dbReference type="GO" id="GO:0016020">
    <property type="term" value="C:membrane"/>
    <property type="evidence" value="ECO:0007669"/>
    <property type="project" value="InterPro"/>
</dbReference>
<dbReference type="InterPro" id="IPR037185">
    <property type="entry name" value="EmrE-like"/>
</dbReference>
<dbReference type="PANTHER" id="PTHR22911">
    <property type="entry name" value="ACYL-MALONYL CONDENSING ENZYME-RELATED"/>
    <property type="match status" value="1"/>
</dbReference>
<feature type="transmembrane region" description="Helical" evidence="1">
    <location>
        <begin position="195"/>
        <end position="215"/>
    </location>
</feature>
<evidence type="ECO:0000313" key="4">
    <source>
        <dbReference type="Proteomes" id="UP000186228"/>
    </source>
</evidence>
<dbReference type="Pfam" id="PF00892">
    <property type="entry name" value="EamA"/>
    <property type="match status" value="2"/>
</dbReference>